<dbReference type="InterPro" id="IPR004360">
    <property type="entry name" value="Glyas_Fos-R_dOase_dom"/>
</dbReference>
<dbReference type="InterPro" id="IPR037523">
    <property type="entry name" value="VOC_core"/>
</dbReference>
<dbReference type="Gene3D" id="3.10.180.10">
    <property type="entry name" value="2,3-Dihydroxybiphenyl 1,2-Dioxygenase, domain 1"/>
    <property type="match status" value="1"/>
</dbReference>
<dbReference type="InterPro" id="IPR029068">
    <property type="entry name" value="Glyas_Bleomycin-R_OHBP_Dase"/>
</dbReference>
<feature type="chain" id="PRO_5046205763" evidence="1">
    <location>
        <begin position="23"/>
        <end position="164"/>
    </location>
</feature>
<keyword evidence="4" id="KW-1185">Reference proteome</keyword>
<comment type="caution">
    <text evidence="3">The sequence shown here is derived from an EMBL/GenBank/DDBJ whole genome shotgun (WGS) entry which is preliminary data.</text>
</comment>
<dbReference type="EMBL" id="JBAWKB010000001">
    <property type="protein sequence ID" value="MFH6771445.1"/>
    <property type="molecule type" value="Genomic_DNA"/>
</dbReference>
<dbReference type="RefSeq" id="WP_344740499.1">
    <property type="nucleotide sequence ID" value="NZ_BAABAY010000001.1"/>
</dbReference>
<evidence type="ECO:0000313" key="4">
    <source>
        <dbReference type="Proteomes" id="UP001610100"/>
    </source>
</evidence>
<accession>A0ABW7MX90</accession>
<proteinExistence type="predicted"/>
<sequence>MKKSIILGVVISLFLCFETSTAQNEGTNTGKESHTNNYNLTLQHTTVVVSNFEESRKFYIDILGLKQIKVDWLPQNQMFVALGNNLELHVGEVPGVTINPSNFNHFAISSNDLDGYLEHLNNNGIFHFNLGGDDKGFIQTRPDGVRQTFIQDPDGYWIEINDKN</sequence>
<evidence type="ECO:0000256" key="1">
    <source>
        <dbReference type="SAM" id="SignalP"/>
    </source>
</evidence>
<dbReference type="PANTHER" id="PTHR10374:SF30">
    <property type="entry name" value="LACTOYLGLUTATHIONE LYASE"/>
    <property type="match status" value="1"/>
</dbReference>
<dbReference type="Proteomes" id="UP001610100">
    <property type="component" value="Unassembled WGS sequence"/>
</dbReference>
<feature type="domain" description="VOC" evidence="2">
    <location>
        <begin position="41"/>
        <end position="163"/>
    </location>
</feature>
<dbReference type="PANTHER" id="PTHR10374">
    <property type="entry name" value="LACTOYLGLUTATHIONE LYASE GLYOXALASE I"/>
    <property type="match status" value="1"/>
</dbReference>
<evidence type="ECO:0000259" key="2">
    <source>
        <dbReference type="PROSITE" id="PS51819"/>
    </source>
</evidence>
<reference evidence="3 4" key="1">
    <citation type="submission" date="2024-02" db="EMBL/GenBank/DDBJ databases">
        <title>A Gaetbulibacter species isolated from tidal flats and genomic insights of their niches.</title>
        <authorList>
            <person name="Ye Y."/>
        </authorList>
    </citation>
    <scope>NUCLEOTIDE SEQUENCE [LARGE SCALE GENOMIC DNA]</scope>
    <source>
        <strain evidence="3 4">KYW382</strain>
    </source>
</reference>
<dbReference type="SUPFAM" id="SSF54593">
    <property type="entry name" value="Glyoxalase/Bleomycin resistance protein/Dihydroxybiphenyl dioxygenase"/>
    <property type="match status" value="1"/>
</dbReference>
<dbReference type="PROSITE" id="PS51819">
    <property type="entry name" value="VOC"/>
    <property type="match status" value="1"/>
</dbReference>
<evidence type="ECO:0000313" key="3">
    <source>
        <dbReference type="EMBL" id="MFH6771445.1"/>
    </source>
</evidence>
<keyword evidence="1" id="KW-0732">Signal</keyword>
<dbReference type="Pfam" id="PF00903">
    <property type="entry name" value="Glyoxalase"/>
    <property type="match status" value="1"/>
</dbReference>
<organism evidence="3 4">
    <name type="scientific">Gaetbulibacter aestuarii</name>
    <dbReference type="NCBI Taxonomy" id="1502358"/>
    <lineage>
        <taxon>Bacteria</taxon>
        <taxon>Pseudomonadati</taxon>
        <taxon>Bacteroidota</taxon>
        <taxon>Flavobacteriia</taxon>
        <taxon>Flavobacteriales</taxon>
        <taxon>Flavobacteriaceae</taxon>
        <taxon>Gaetbulibacter</taxon>
    </lineage>
</organism>
<feature type="signal peptide" evidence="1">
    <location>
        <begin position="1"/>
        <end position="22"/>
    </location>
</feature>
<gene>
    <name evidence="3" type="ORF">V8G58_05810</name>
</gene>
<dbReference type="CDD" id="cd06587">
    <property type="entry name" value="VOC"/>
    <property type="match status" value="1"/>
</dbReference>
<name>A0ABW7MX90_9FLAO</name>
<protein>
    <submittedName>
        <fullName evidence="3">VOC family protein</fullName>
    </submittedName>
</protein>